<evidence type="ECO:0000313" key="8">
    <source>
        <dbReference type="Proteomes" id="UP000192448"/>
    </source>
</evidence>
<evidence type="ECO:0000256" key="1">
    <source>
        <dbReference type="ARBA" id="ARBA00004651"/>
    </source>
</evidence>
<dbReference type="InterPro" id="IPR020846">
    <property type="entry name" value="MFS_dom"/>
</dbReference>
<feature type="transmembrane region" description="Helical" evidence="5">
    <location>
        <begin position="241"/>
        <end position="261"/>
    </location>
</feature>
<evidence type="ECO:0000259" key="6">
    <source>
        <dbReference type="PROSITE" id="PS50850"/>
    </source>
</evidence>
<reference evidence="7 8" key="1">
    <citation type="submission" date="2017-02" db="EMBL/GenBank/DDBJ databases">
        <title>The new phylogeny of genus Mycobacterium.</title>
        <authorList>
            <person name="Tortoli E."/>
            <person name="Trovato A."/>
            <person name="Cirillo D.M."/>
        </authorList>
    </citation>
    <scope>NUCLEOTIDE SEQUENCE [LARGE SCALE GENOMIC DNA]</scope>
    <source>
        <strain evidence="7 8">RW6</strain>
    </source>
</reference>
<dbReference type="OrthoDB" id="151222at2"/>
<evidence type="ECO:0000256" key="3">
    <source>
        <dbReference type="ARBA" id="ARBA00022989"/>
    </source>
</evidence>
<name>A0A1X0AZ84_9MYCO</name>
<gene>
    <name evidence="7" type="ORF">BST13_14720</name>
</gene>
<proteinExistence type="predicted"/>
<accession>A0A1X0AZ84</accession>
<dbReference type="InterPro" id="IPR036259">
    <property type="entry name" value="MFS_trans_sf"/>
</dbReference>
<comment type="caution">
    <text evidence="7">The sequence shown here is derived from an EMBL/GenBank/DDBJ whole genome shotgun (WGS) entry which is preliminary data.</text>
</comment>
<dbReference type="Gene3D" id="1.20.1250.20">
    <property type="entry name" value="MFS general substrate transporter like domains"/>
    <property type="match status" value="2"/>
</dbReference>
<dbReference type="Pfam" id="PF07690">
    <property type="entry name" value="MFS_1"/>
    <property type="match status" value="1"/>
</dbReference>
<dbReference type="RefSeq" id="WP_083164759.1">
    <property type="nucleotide sequence ID" value="NZ_MVHF01000012.1"/>
</dbReference>
<dbReference type="GO" id="GO:0022857">
    <property type="term" value="F:transmembrane transporter activity"/>
    <property type="evidence" value="ECO:0007669"/>
    <property type="project" value="InterPro"/>
</dbReference>
<dbReference type="InterPro" id="IPR011701">
    <property type="entry name" value="MFS"/>
</dbReference>
<dbReference type="GO" id="GO:0005886">
    <property type="term" value="C:plasma membrane"/>
    <property type="evidence" value="ECO:0007669"/>
    <property type="project" value="UniProtKB-SubCell"/>
</dbReference>
<dbReference type="PANTHER" id="PTHR23514">
    <property type="entry name" value="BYPASS OF STOP CODON PROTEIN 6"/>
    <property type="match status" value="1"/>
</dbReference>
<evidence type="ECO:0000256" key="2">
    <source>
        <dbReference type="ARBA" id="ARBA00022692"/>
    </source>
</evidence>
<dbReference type="SUPFAM" id="SSF103473">
    <property type="entry name" value="MFS general substrate transporter"/>
    <property type="match status" value="1"/>
</dbReference>
<dbReference type="STRING" id="1927124.BST13_14720"/>
<organism evidence="7 8">
    <name type="scientific">Mycobacterium aquaticum</name>
    <dbReference type="NCBI Taxonomy" id="1927124"/>
    <lineage>
        <taxon>Bacteria</taxon>
        <taxon>Bacillati</taxon>
        <taxon>Actinomycetota</taxon>
        <taxon>Actinomycetes</taxon>
        <taxon>Mycobacteriales</taxon>
        <taxon>Mycobacteriaceae</taxon>
        <taxon>Mycobacterium</taxon>
    </lineage>
</organism>
<feature type="transmembrane region" description="Helical" evidence="5">
    <location>
        <begin position="136"/>
        <end position="157"/>
    </location>
</feature>
<dbReference type="PROSITE" id="PS50850">
    <property type="entry name" value="MFS"/>
    <property type="match status" value="1"/>
</dbReference>
<keyword evidence="4 5" id="KW-0472">Membrane</keyword>
<feature type="transmembrane region" description="Helical" evidence="5">
    <location>
        <begin position="95"/>
        <end position="115"/>
    </location>
</feature>
<feature type="domain" description="Major facilitator superfamily (MFS) profile" evidence="6">
    <location>
        <begin position="1"/>
        <end position="377"/>
    </location>
</feature>
<evidence type="ECO:0000256" key="4">
    <source>
        <dbReference type="ARBA" id="ARBA00023136"/>
    </source>
</evidence>
<dbReference type="InterPro" id="IPR051788">
    <property type="entry name" value="MFS_Transporter"/>
</dbReference>
<feature type="transmembrane region" description="Helical" evidence="5">
    <location>
        <begin position="298"/>
        <end position="319"/>
    </location>
</feature>
<keyword evidence="8" id="KW-1185">Reference proteome</keyword>
<comment type="subcellular location">
    <subcellularLocation>
        <location evidence="1">Cell membrane</location>
        <topology evidence="1">Multi-pass membrane protein</topology>
    </subcellularLocation>
</comment>
<feature type="transmembrane region" description="Helical" evidence="5">
    <location>
        <begin position="163"/>
        <end position="182"/>
    </location>
</feature>
<feature type="transmembrane region" description="Helical" evidence="5">
    <location>
        <begin position="331"/>
        <end position="350"/>
    </location>
</feature>
<protein>
    <recommendedName>
        <fullName evidence="6">Major facilitator superfamily (MFS) profile domain-containing protein</fullName>
    </recommendedName>
</protein>
<evidence type="ECO:0000313" key="7">
    <source>
        <dbReference type="EMBL" id="ORA35340.1"/>
    </source>
</evidence>
<dbReference type="Proteomes" id="UP000192448">
    <property type="component" value="Unassembled WGS sequence"/>
</dbReference>
<feature type="transmembrane region" description="Helical" evidence="5">
    <location>
        <begin position="203"/>
        <end position="221"/>
    </location>
</feature>
<sequence>MTGYRASRVAVFLLFAGFGVCISTWAVHIPTVQQRTGISAGALGTMLLLNGAGALAGMQITGPLVDRFGAGRVALAGALGMALTLALPLNAGSAVALAVGLLAFGVWTGITDVAMNARAVVVEQAAGTPIMSAFHAVFSVGTVVGSLVGAATLAAGWSMRLTAVVLGMACGVAALVSAPNLIGAQPHAATVVSPGDTAPAAPGRGRFVLLGILAFLLYLAEGSATDWSSLHAQDALGTSKAVGALAFAAFVAAMTVGRFTADWVSARVGPVAVIRYGCAAAAVGMGVVLLSGALPLTLFGWAVFGLGLSGAIPQVFSAAGNLGSATQFSRVVGGGYVAFLAGPAVIGWLADVVTLRLAMAVPLLAVLVCTVGARAVRPSVRSDAANVRSEAADPCT</sequence>
<feature type="transmembrane region" description="Helical" evidence="5">
    <location>
        <begin position="356"/>
        <end position="376"/>
    </location>
</feature>
<evidence type="ECO:0000256" key="5">
    <source>
        <dbReference type="SAM" id="Phobius"/>
    </source>
</evidence>
<dbReference type="PANTHER" id="PTHR23514:SF13">
    <property type="entry name" value="INNER MEMBRANE PROTEIN YBJJ"/>
    <property type="match status" value="1"/>
</dbReference>
<keyword evidence="3 5" id="KW-1133">Transmembrane helix</keyword>
<feature type="transmembrane region" description="Helical" evidence="5">
    <location>
        <begin position="69"/>
        <end position="89"/>
    </location>
</feature>
<dbReference type="AlphaFoldDB" id="A0A1X0AZ84"/>
<dbReference type="CDD" id="cd17393">
    <property type="entry name" value="MFS_MosC_like"/>
    <property type="match status" value="1"/>
</dbReference>
<feature type="transmembrane region" description="Helical" evidence="5">
    <location>
        <begin position="36"/>
        <end position="57"/>
    </location>
</feature>
<dbReference type="EMBL" id="MVHF01000012">
    <property type="protein sequence ID" value="ORA35340.1"/>
    <property type="molecule type" value="Genomic_DNA"/>
</dbReference>
<keyword evidence="2 5" id="KW-0812">Transmembrane</keyword>
<feature type="transmembrane region" description="Helical" evidence="5">
    <location>
        <begin position="273"/>
        <end position="292"/>
    </location>
</feature>